<proteinExistence type="inferred from homology"/>
<evidence type="ECO:0000256" key="2">
    <source>
        <dbReference type="ARBA" id="ARBA00006075"/>
    </source>
</evidence>
<evidence type="ECO:0000256" key="3">
    <source>
        <dbReference type="ARBA" id="ARBA00022763"/>
    </source>
</evidence>
<dbReference type="GO" id="GO:0043111">
    <property type="term" value="P:replication fork arrest"/>
    <property type="evidence" value="ECO:0007669"/>
    <property type="project" value="TreeGrafter"/>
</dbReference>
<dbReference type="WBParaSite" id="jg22786">
    <property type="protein sequence ID" value="jg22786"/>
    <property type="gene ID" value="jg22786"/>
</dbReference>
<dbReference type="InterPro" id="IPR040038">
    <property type="entry name" value="TIPIN/Csm3/Swi3"/>
</dbReference>
<evidence type="ECO:0000313" key="10">
    <source>
        <dbReference type="WBParaSite" id="jg22786"/>
    </source>
</evidence>
<keyword evidence="9" id="KW-1185">Reference proteome</keyword>
<evidence type="ECO:0000256" key="7">
    <source>
        <dbReference type="SAM" id="MobiDB-lite"/>
    </source>
</evidence>
<comment type="function">
    <text evidence="6">Plays an important role in the control of DNA replication and the maintenance of replication fork stability.</text>
</comment>
<evidence type="ECO:0000256" key="6">
    <source>
        <dbReference type="RuleBase" id="RU366049"/>
    </source>
</evidence>
<comment type="similarity">
    <text evidence="2 6">Belongs to the CSM3 family.</text>
</comment>
<feature type="region of interest" description="Disordered" evidence="7">
    <location>
        <begin position="156"/>
        <end position="177"/>
    </location>
</feature>
<dbReference type="PANTHER" id="PTHR13220">
    <property type="entry name" value="TIMELESS INTERACTING-RELATED"/>
    <property type="match status" value="1"/>
</dbReference>
<evidence type="ECO:0000313" key="9">
    <source>
        <dbReference type="Proteomes" id="UP000887574"/>
    </source>
</evidence>
<feature type="compositionally biased region" description="Low complexity" evidence="7">
    <location>
        <begin position="342"/>
        <end position="354"/>
    </location>
</feature>
<keyword evidence="5 6" id="KW-0131">Cell cycle</keyword>
<feature type="region of interest" description="Disordered" evidence="7">
    <location>
        <begin position="342"/>
        <end position="364"/>
    </location>
</feature>
<dbReference type="PANTHER" id="PTHR13220:SF11">
    <property type="entry name" value="TIMELESS-INTERACTING PROTEIN"/>
    <property type="match status" value="1"/>
</dbReference>
<evidence type="ECO:0000256" key="5">
    <source>
        <dbReference type="ARBA" id="ARBA00023306"/>
    </source>
</evidence>
<dbReference type="GO" id="GO:0003677">
    <property type="term" value="F:DNA binding"/>
    <property type="evidence" value="ECO:0007669"/>
    <property type="project" value="TreeGrafter"/>
</dbReference>
<dbReference type="GO" id="GO:0031297">
    <property type="term" value="P:replication fork processing"/>
    <property type="evidence" value="ECO:0007669"/>
    <property type="project" value="UniProtKB-UniRule"/>
</dbReference>
<dbReference type="Gene3D" id="3.80.10.10">
    <property type="entry name" value="Ribonuclease Inhibitor"/>
    <property type="match status" value="1"/>
</dbReference>
<reference evidence="10" key="1">
    <citation type="submission" date="2022-11" db="UniProtKB">
        <authorList>
            <consortium name="WormBaseParasite"/>
        </authorList>
    </citation>
    <scope>IDENTIFICATION</scope>
</reference>
<sequence>MNRCEEAKSSGYLDLSDCQLMYLADAIYLVLKENCSIIDRCSLKNNTLKKFPRKIIDKFPNMTVLNMEGNQLTDIPEEIAQWSCLKGINLSSNALKEFPKSLLANKALALVDLSHNAIQDLDLENITSNIPCLKLLNPASDLMTTLEDFDDYKDTKSWNNDDEAEEDNTQDKENADTSKLLEQVWKKSEEISGKTKSKTRAPSNRKPGPRLTENEMVGTKGLPALRAMFQKHKISGQLRPYENMSRIMKKMEYWAHGLYPQLNFDDFLDKAEHIGRKKTGQSESLKKTPCVTMSKMRLGMPLNDDEIVVDQQPLPDEEDSLLFNDEDFERTASRMFDQTFATTTTNNPADNTTTEPIYQSDTSPVKKMRAVIDDTQQQQDDDGEFYFDDEADKHSVDIPLAAREVSDYQQLDRRAMGSRSPSASPLPPFFKARLIDEHSEFNFSGSSDSDDSILPKNK</sequence>
<dbReference type="Proteomes" id="UP000887574">
    <property type="component" value="Unplaced"/>
</dbReference>
<dbReference type="GO" id="GO:0031298">
    <property type="term" value="C:replication fork protection complex"/>
    <property type="evidence" value="ECO:0007669"/>
    <property type="project" value="TreeGrafter"/>
</dbReference>
<dbReference type="GO" id="GO:0000076">
    <property type="term" value="P:DNA replication checkpoint signaling"/>
    <property type="evidence" value="ECO:0007669"/>
    <property type="project" value="UniProtKB-UniRule"/>
</dbReference>
<feature type="domain" description="Chromosome segregation in meiosis protein 3" evidence="8">
    <location>
        <begin position="211"/>
        <end position="279"/>
    </location>
</feature>
<evidence type="ECO:0000256" key="4">
    <source>
        <dbReference type="ARBA" id="ARBA00023242"/>
    </source>
</evidence>
<keyword evidence="3 6" id="KW-0227">DNA damage</keyword>
<evidence type="ECO:0000259" key="8">
    <source>
        <dbReference type="Pfam" id="PF07962"/>
    </source>
</evidence>
<evidence type="ECO:0000256" key="1">
    <source>
        <dbReference type="ARBA" id="ARBA00004123"/>
    </source>
</evidence>
<dbReference type="InterPro" id="IPR032675">
    <property type="entry name" value="LRR_dom_sf"/>
</dbReference>
<organism evidence="9 10">
    <name type="scientific">Ditylenchus dipsaci</name>
    <dbReference type="NCBI Taxonomy" id="166011"/>
    <lineage>
        <taxon>Eukaryota</taxon>
        <taxon>Metazoa</taxon>
        <taxon>Ecdysozoa</taxon>
        <taxon>Nematoda</taxon>
        <taxon>Chromadorea</taxon>
        <taxon>Rhabditida</taxon>
        <taxon>Tylenchina</taxon>
        <taxon>Tylenchomorpha</taxon>
        <taxon>Sphaerularioidea</taxon>
        <taxon>Anguinidae</taxon>
        <taxon>Anguininae</taxon>
        <taxon>Ditylenchus</taxon>
    </lineage>
</organism>
<feature type="region of interest" description="Disordered" evidence="7">
    <location>
        <begin position="409"/>
        <end position="428"/>
    </location>
</feature>
<dbReference type="SUPFAM" id="SSF52075">
    <property type="entry name" value="Outer arm dynein light chain 1"/>
    <property type="match status" value="1"/>
</dbReference>
<accession>A0A915DSU5</accession>
<feature type="region of interest" description="Disordered" evidence="7">
    <location>
        <begin position="189"/>
        <end position="215"/>
    </location>
</feature>
<name>A0A915DSU5_9BILA</name>
<dbReference type="InterPro" id="IPR012923">
    <property type="entry name" value="Csm3"/>
</dbReference>
<dbReference type="GO" id="GO:0006974">
    <property type="term" value="P:DNA damage response"/>
    <property type="evidence" value="ECO:0007669"/>
    <property type="project" value="UniProtKB-KW"/>
</dbReference>
<dbReference type="AlphaFoldDB" id="A0A915DSU5"/>
<keyword evidence="4 6" id="KW-0539">Nucleus</keyword>
<comment type="subcellular location">
    <subcellularLocation>
        <location evidence="1 6">Nucleus</location>
    </subcellularLocation>
</comment>
<protein>
    <recommendedName>
        <fullName evidence="6">TIMELESS-interacting protein</fullName>
    </recommendedName>
</protein>
<dbReference type="Pfam" id="PF07962">
    <property type="entry name" value="Swi3"/>
    <property type="match status" value="1"/>
</dbReference>